<dbReference type="GO" id="GO:0005737">
    <property type="term" value="C:cytoplasm"/>
    <property type="evidence" value="ECO:0007669"/>
    <property type="project" value="TreeGrafter"/>
</dbReference>
<feature type="domain" description="ERAP1-like C-terminal" evidence="12">
    <location>
        <begin position="398"/>
        <end position="705"/>
    </location>
</feature>
<dbReference type="Gene3D" id="2.60.40.1730">
    <property type="entry name" value="tricorn interacting facor f3 domain"/>
    <property type="match status" value="1"/>
</dbReference>
<dbReference type="Pfam" id="PF11838">
    <property type="entry name" value="ERAP1_C"/>
    <property type="match status" value="1"/>
</dbReference>
<keyword evidence="7" id="KW-0378">Hydrolase</keyword>
<dbReference type="Pfam" id="PF01433">
    <property type="entry name" value="Peptidase_M1"/>
    <property type="match status" value="1"/>
</dbReference>
<keyword evidence="4" id="KW-0325">Glycoprotein</keyword>
<dbReference type="InterPro" id="IPR027268">
    <property type="entry name" value="Peptidase_M4/M1_CTD_sf"/>
</dbReference>
<keyword evidence="8" id="KW-0862">Zinc</keyword>
<dbReference type="PANTHER" id="PTHR11533">
    <property type="entry name" value="PROTEASE M1 ZINC METALLOPROTEASE"/>
    <property type="match status" value="1"/>
</dbReference>
<keyword evidence="10" id="KW-0449">Lipoprotein</keyword>
<comment type="cofactor">
    <cofactor evidence="1">
        <name>Zn(2+)</name>
        <dbReference type="ChEBI" id="CHEBI:29105"/>
    </cofactor>
</comment>
<dbReference type="Proteomes" id="UP001233999">
    <property type="component" value="Unassembled WGS sequence"/>
</dbReference>
<dbReference type="Pfam" id="PF17900">
    <property type="entry name" value="Peptidase_M1_N"/>
    <property type="match status" value="1"/>
</dbReference>
<accession>A0AAD7ZPQ6</accession>
<dbReference type="AlphaFoldDB" id="A0AAD7ZPQ6"/>
<name>A0AAD7ZPQ6_DIPPU</name>
<dbReference type="InterPro" id="IPR050344">
    <property type="entry name" value="Peptidase_M1_aminopeptidases"/>
</dbReference>
<evidence type="ECO:0000259" key="12">
    <source>
        <dbReference type="Pfam" id="PF11838"/>
    </source>
</evidence>
<feature type="non-terminal residue" evidence="14">
    <location>
        <position position="1"/>
    </location>
</feature>
<dbReference type="InterPro" id="IPR042097">
    <property type="entry name" value="Aminopeptidase_N-like_N_sf"/>
</dbReference>
<dbReference type="GO" id="GO:0006508">
    <property type="term" value="P:proteolysis"/>
    <property type="evidence" value="ECO:0007669"/>
    <property type="project" value="UniProtKB-KW"/>
</dbReference>
<keyword evidence="9" id="KW-0482">Metalloprotease</keyword>
<evidence type="ECO:0000256" key="9">
    <source>
        <dbReference type="ARBA" id="ARBA00023049"/>
    </source>
</evidence>
<comment type="similarity">
    <text evidence="3">Belongs to the peptidase M1 family.</text>
</comment>
<dbReference type="EMBL" id="JASPKZ010007432">
    <property type="protein sequence ID" value="KAJ9584301.1"/>
    <property type="molecule type" value="Genomic_DNA"/>
</dbReference>
<keyword evidence="4" id="KW-0472">Membrane</keyword>
<dbReference type="InterPro" id="IPR014782">
    <property type="entry name" value="Peptidase_M1_dom"/>
</dbReference>
<keyword evidence="6" id="KW-0479">Metal-binding</keyword>
<proteinExistence type="inferred from homology"/>
<reference evidence="14" key="1">
    <citation type="journal article" date="2023" name="IScience">
        <title>Live-bearing cockroach genome reveals convergent evolutionary mechanisms linked to viviparity in insects and beyond.</title>
        <authorList>
            <person name="Fouks B."/>
            <person name="Harrison M.C."/>
            <person name="Mikhailova A.A."/>
            <person name="Marchal E."/>
            <person name="English S."/>
            <person name="Carruthers M."/>
            <person name="Jennings E.C."/>
            <person name="Chiamaka E.L."/>
            <person name="Frigard R.A."/>
            <person name="Pippel M."/>
            <person name="Attardo G.M."/>
            <person name="Benoit J.B."/>
            <person name="Bornberg-Bauer E."/>
            <person name="Tobe S.S."/>
        </authorList>
    </citation>
    <scope>NUCLEOTIDE SEQUENCE</scope>
    <source>
        <strain evidence="14">Stay&amp;Tobe</strain>
    </source>
</reference>
<dbReference type="InterPro" id="IPR045357">
    <property type="entry name" value="Aminopeptidase_N-like_N"/>
</dbReference>
<evidence type="ECO:0000256" key="6">
    <source>
        <dbReference type="ARBA" id="ARBA00022723"/>
    </source>
</evidence>
<keyword evidence="15" id="KW-1185">Reference proteome</keyword>
<feature type="domain" description="Aminopeptidase N-like N-terminal" evidence="13">
    <location>
        <begin position="1"/>
        <end position="63"/>
    </location>
</feature>
<dbReference type="GO" id="GO:0005886">
    <property type="term" value="C:plasma membrane"/>
    <property type="evidence" value="ECO:0007669"/>
    <property type="project" value="UniProtKB-SubCell"/>
</dbReference>
<evidence type="ECO:0000313" key="15">
    <source>
        <dbReference type="Proteomes" id="UP001233999"/>
    </source>
</evidence>
<keyword evidence="5" id="KW-0645">Protease</keyword>
<dbReference type="Gene3D" id="1.25.50.20">
    <property type="match status" value="1"/>
</dbReference>
<gene>
    <name evidence="14" type="ORF">L9F63_021370</name>
</gene>
<dbReference type="PANTHER" id="PTHR11533:SF18">
    <property type="entry name" value="FI02158P"/>
    <property type="match status" value="1"/>
</dbReference>
<feature type="domain" description="Peptidase M1 membrane alanine aminopeptidase" evidence="11">
    <location>
        <begin position="107"/>
        <end position="295"/>
    </location>
</feature>
<evidence type="ECO:0000256" key="7">
    <source>
        <dbReference type="ARBA" id="ARBA00022801"/>
    </source>
</evidence>
<dbReference type="Gene3D" id="1.10.390.10">
    <property type="entry name" value="Neutral Protease Domain 2"/>
    <property type="match status" value="1"/>
</dbReference>
<comment type="subcellular location">
    <subcellularLocation>
        <location evidence="2">Cell membrane</location>
        <topology evidence="2">Lipid-anchor</topology>
        <topology evidence="2">GPI-anchor</topology>
    </subcellularLocation>
</comment>
<dbReference type="GO" id="GO:0098552">
    <property type="term" value="C:side of membrane"/>
    <property type="evidence" value="ECO:0007669"/>
    <property type="project" value="UniProtKB-KW"/>
</dbReference>
<evidence type="ECO:0000259" key="13">
    <source>
        <dbReference type="Pfam" id="PF17900"/>
    </source>
</evidence>
<dbReference type="PRINTS" id="PR00756">
    <property type="entry name" value="ALADIPTASE"/>
</dbReference>
<evidence type="ECO:0000256" key="3">
    <source>
        <dbReference type="ARBA" id="ARBA00010136"/>
    </source>
</evidence>
<evidence type="ECO:0000256" key="5">
    <source>
        <dbReference type="ARBA" id="ARBA00022670"/>
    </source>
</evidence>
<sequence length="756" mass="88264">MSPSNARRIFPCFDEPAFKAPFKISVARYTRMSTLSNMPLQAIEITDEQGWVWDHFPPTPPVSPFSIGFIVSDFKSHNPYTMPSPKGDNLFLKTSDPEFLKNVEGSLRIATRMVEYLENYLGLRYPLPKLDIVALPEYKGRVPADHLGLIMFKEAELTDEAGQSRLSYEIVYQWLSHIVTPHWWTDLYVTNALGRYLATAGLLKLVLVIEFTENWAPMLQHSTYYEYSLQHPYYSIPDFKYDSITNRAQWLLRMLNSSLSEKTFKTALSNFLTNNQYSTFTEDEFWATLTHQAHKDETLHDSITVGQIARSWLRKDCHRFPILTVSRNYIDNSASLEQHVFIREQPRALTEDEQELLWWIPVAYLSPENMDLNSLIPVAWMRGEKYLNITYLPNENSFIIVNPTDSGMFMVNYDLHNWGLLSQYLQGSRKTIPVVTRMKLLHDAWNLALGGELDFGVALDMSLFLLNETEPSVWDTMFTMMDHTDRHIRKTRVENKFNEYMRRLMTPMYESLGEPKKKEGIVEREFRFTARNEICRTGYLPCIEAARESMNFILPVLESESNETETHDKLFCVDVMWNETDDWVSPAQELVQFISNRPYPERINLLRQMQNCPDYDVMVERILNGTLEDYNATISDSDWQLFINLIVGSNKGHNMLFSFLSQNFDELQERFENNRSTWRYILTETIRNFKTQDGLDMVSEFYAKYSRKLGTAVFYNSDLCTMLLIIMYFLLLPLCLDKGSPCLTPEFTSIALLIFE</sequence>
<organism evidence="14 15">
    <name type="scientific">Diploptera punctata</name>
    <name type="common">Pacific beetle cockroach</name>
    <dbReference type="NCBI Taxonomy" id="6984"/>
    <lineage>
        <taxon>Eukaryota</taxon>
        <taxon>Metazoa</taxon>
        <taxon>Ecdysozoa</taxon>
        <taxon>Arthropoda</taxon>
        <taxon>Hexapoda</taxon>
        <taxon>Insecta</taxon>
        <taxon>Pterygota</taxon>
        <taxon>Neoptera</taxon>
        <taxon>Polyneoptera</taxon>
        <taxon>Dictyoptera</taxon>
        <taxon>Blattodea</taxon>
        <taxon>Blaberoidea</taxon>
        <taxon>Blaberidae</taxon>
        <taxon>Diplopterinae</taxon>
        <taxon>Diploptera</taxon>
    </lineage>
</organism>
<evidence type="ECO:0000256" key="4">
    <source>
        <dbReference type="ARBA" id="ARBA00022622"/>
    </source>
</evidence>
<evidence type="ECO:0000259" key="11">
    <source>
        <dbReference type="Pfam" id="PF01433"/>
    </source>
</evidence>
<evidence type="ECO:0000256" key="8">
    <source>
        <dbReference type="ARBA" id="ARBA00022833"/>
    </source>
</evidence>
<protein>
    <recommendedName>
        <fullName evidence="16">Aminopeptidase</fullName>
    </recommendedName>
</protein>
<dbReference type="SUPFAM" id="SSF63737">
    <property type="entry name" value="Leukotriene A4 hydrolase N-terminal domain"/>
    <property type="match status" value="1"/>
</dbReference>
<reference evidence="14" key="2">
    <citation type="submission" date="2023-05" db="EMBL/GenBank/DDBJ databases">
        <authorList>
            <person name="Fouks B."/>
        </authorList>
    </citation>
    <scope>NUCLEOTIDE SEQUENCE</scope>
    <source>
        <strain evidence="14">Stay&amp;Tobe</strain>
        <tissue evidence="14">Testes</tissue>
    </source>
</reference>
<evidence type="ECO:0008006" key="16">
    <source>
        <dbReference type="Google" id="ProtNLM"/>
    </source>
</evidence>
<evidence type="ECO:0000256" key="2">
    <source>
        <dbReference type="ARBA" id="ARBA00004609"/>
    </source>
</evidence>
<dbReference type="GO" id="GO:0005615">
    <property type="term" value="C:extracellular space"/>
    <property type="evidence" value="ECO:0007669"/>
    <property type="project" value="TreeGrafter"/>
</dbReference>
<dbReference type="InterPro" id="IPR024571">
    <property type="entry name" value="ERAP1-like_C_dom"/>
</dbReference>
<dbReference type="GO" id="GO:0008270">
    <property type="term" value="F:zinc ion binding"/>
    <property type="evidence" value="ECO:0007669"/>
    <property type="project" value="InterPro"/>
</dbReference>
<evidence type="ECO:0000256" key="10">
    <source>
        <dbReference type="ARBA" id="ARBA00023288"/>
    </source>
</evidence>
<dbReference type="Gene3D" id="2.60.40.1910">
    <property type="match status" value="1"/>
</dbReference>
<dbReference type="InterPro" id="IPR001930">
    <property type="entry name" value="Peptidase_M1"/>
</dbReference>
<dbReference type="GO" id="GO:0008237">
    <property type="term" value="F:metallopeptidase activity"/>
    <property type="evidence" value="ECO:0007669"/>
    <property type="project" value="UniProtKB-KW"/>
</dbReference>
<evidence type="ECO:0000256" key="1">
    <source>
        <dbReference type="ARBA" id="ARBA00001947"/>
    </source>
</evidence>
<comment type="caution">
    <text evidence="14">The sequence shown here is derived from an EMBL/GenBank/DDBJ whole genome shotgun (WGS) entry which is preliminary data.</text>
</comment>
<dbReference type="SUPFAM" id="SSF55486">
    <property type="entry name" value="Metalloproteases ('zincins'), catalytic domain"/>
    <property type="match status" value="1"/>
</dbReference>
<evidence type="ECO:0000313" key="14">
    <source>
        <dbReference type="EMBL" id="KAJ9584301.1"/>
    </source>
</evidence>
<keyword evidence="4" id="KW-0336">GPI-anchor</keyword>